<dbReference type="PANTHER" id="PTHR11165">
    <property type="entry name" value="SKP1"/>
    <property type="match status" value="1"/>
</dbReference>
<accession>A0ABD3RWE3</accession>
<dbReference type="Pfam" id="PF03931">
    <property type="entry name" value="Skp1_POZ"/>
    <property type="match status" value="1"/>
</dbReference>
<keyword evidence="7" id="KW-1185">Reference proteome</keyword>
<gene>
    <name evidence="6" type="ORF">ACHAXA_011844</name>
</gene>
<comment type="similarity">
    <text evidence="1 3">Belongs to the SKP1 family.</text>
</comment>
<dbReference type="Proteomes" id="UP001530377">
    <property type="component" value="Unassembled WGS sequence"/>
</dbReference>
<comment type="pathway">
    <text evidence="3">Protein modification; protein ubiquitination.</text>
</comment>
<evidence type="ECO:0000256" key="3">
    <source>
        <dbReference type="PIRNR" id="PIRNR028729"/>
    </source>
</evidence>
<protein>
    <recommendedName>
        <fullName evidence="8">SKP1 component POZ domain-containing protein</fullName>
    </recommendedName>
</protein>
<dbReference type="PIRSF" id="PIRSF028729">
    <property type="entry name" value="E3_ubiquit_lig_SCF_Skp"/>
    <property type="match status" value="1"/>
</dbReference>
<reference evidence="6 7" key="1">
    <citation type="submission" date="2024-10" db="EMBL/GenBank/DDBJ databases">
        <title>Updated reference genomes for cyclostephanoid diatoms.</title>
        <authorList>
            <person name="Roberts W.R."/>
            <person name="Alverson A.J."/>
        </authorList>
    </citation>
    <scope>NUCLEOTIDE SEQUENCE [LARGE SCALE GENOMIC DNA]</scope>
    <source>
        <strain evidence="6 7">AJA228-03</strain>
    </source>
</reference>
<organism evidence="6 7">
    <name type="scientific">Cyclostephanos tholiformis</name>
    <dbReference type="NCBI Taxonomy" id="382380"/>
    <lineage>
        <taxon>Eukaryota</taxon>
        <taxon>Sar</taxon>
        <taxon>Stramenopiles</taxon>
        <taxon>Ochrophyta</taxon>
        <taxon>Bacillariophyta</taxon>
        <taxon>Coscinodiscophyceae</taxon>
        <taxon>Thalassiosirophycidae</taxon>
        <taxon>Stephanodiscales</taxon>
        <taxon>Stephanodiscaceae</taxon>
        <taxon>Cyclostephanos</taxon>
    </lineage>
</organism>
<comment type="caution">
    <text evidence="6">The sequence shown here is derived from an EMBL/GenBank/DDBJ whole genome shotgun (WGS) entry which is preliminary data.</text>
</comment>
<name>A0ABD3RWE3_9STRA</name>
<keyword evidence="2 3" id="KW-0833">Ubl conjugation pathway</keyword>
<dbReference type="Pfam" id="PF01466">
    <property type="entry name" value="Skp1"/>
    <property type="match status" value="1"/>
</dbReference>
<dbReference type="AlphaFoldDB" id="A0ABD3RWE3"/>
<feature type="domain" description="SKP1 component POZ" evidence="5">
    <location>
        <begin position="8"/>
        <end position="69"/>
    </location>
</feature>
<dbReference type="SUPFAM" id="SSF81382">
    <property type="entry name" value="Skp1 dimerisation domain-like"/>
    <property type="match status" value="2"/>
</dbReference>
<evidence type="ECO:0000256" key="2">
    <source>
        <dbReference type="ARBA" id="ARBA00022786"/>
    </source>
</evidence>
<dbReference type="SUPFAM" id="SSF54695">
    <property type="entry name" value="POZ domain"/>
    <property type="match status" value="1"/>
</dbReference>
<evidence type="ECO:0008006" key="8">
    <source>
        <dbReference type="Google" id="ProtNLM"/>
    </source>
</evidence>
<evidence type="ECO:0000259" key="5">
    <source>
        <dbReference type="Pfam" id="PF03931"/>
    </source>
</evidence>
<dbReference type="Gene3D" id="3.30.710.10">
    <property type="entry name" value="Potassium Channel Kv1.1, Chain A"/>
    <property type="match status" value="2"/>
</dbReference>
<feature type="domain" description="SKP1 component dimerisation" evidence="4">
    <location>
        <begin position="155"/>
        <end position="200"/>
    </location>
</feature>
<sequence>MDDTNPPTIKLISRTGDGFELTYTAARLSELVKDAQSCEEDDTASPEDVELPKVESSCLEKVVEFLTHYEIEPMNEIRTPLVENTFEGVVTQKWYREFIKGLDQSLLFDLVTAANYMTIREWDPPFGDLSAIFYSSLILPNLLLIPSRLTILLEPLLDLTCLQVSCTLMGKTAEEIRVMLNIPRLTPDEEARARQQHRWIFDD</sequence>
<dbReference type="EMBL" id="JALLPB020000143">
    <property type="protein sequence ID" value="KAL3816545.1"/>
    <property type="molecule type" value="Genomic_DNA"/>
</dbReference>
<dbReference type="InterPro" id="IPR016897">
    <property type="entry name" value="SKP1"/>
</dbReference>
<dbReference type="SMART" id="SM00512">
    <property type="entry name" value="Skp1"/>
    <property type="match status" value="1"/>
</dbReference>
<evidence type="ECO:0000313" key="7">
    <source>
        <dbReference type="Proteomes" id="UP001530377"/>
    </source>
</evidence>
<dbReference type="InterPro" id="IPR016073">
    <property type="entry name" value="Skp1_comp_POZ"/>
</dbReference>
<evidence type="ECO:0000256" key="1">
    <source>
        <dbReference type="ARBA" id="ARBA00009993"/>
    </source>
</evidence>
<evidence type="ECO:0000259" key="4">
    <source>
        <dbReference type="Pfam" id="PF01466"/>
    </source>
</evidence>
<dbReference type="InterPro" id="IPR036296">
    <property type="entry name" value="SKP1-like_dim_sf"/>
</dbReference>
<dbReference type="InterPro" id="IPR001232">
    <property type="entry name" value="SKP1-like"/>
</dbReference>
<dbReference type="InterPro" id="IPR011333">
    <property type="entry name" value="SKP1/BTB/POZ_sf"/>
</dbReference>
<dbReference type="InterPro" id="IPR016072">
    <property type="entry name" value="Skp1_comp_dimer"/>
</dbReference>
<evidence type="ECO:0000313" key="6">
    <source>
        <dbReference type="EMBL" id="KAL3816545.1"/>
    </source>
</evidence>
<proteinExistence type="inferred from homology"/>